<dbReference type="InterPro" id="IPR051803">
    <property type="entry name" value="TA_system_RelE-like_toxin"/>
</dbReference>
<dbReference type="NCBIfam" id="TIGR02385">
    <property type="entry name" value="RelE_StbE"/>
    <property type="match status" value="1"/>
</dbReference>
<evidence type="ECO:0000313" key="3">
    <source>
        <dbReference type="EMBL" id="PCM47918.1"/>
    </source>
</evidence>
<organism evidence="3 4">
    <name type="scientific">Pseudomonas fluorescens</name>
    <dbReference type="NCBI Taxonomy" id="294"/>
    <lineage>
        <taxon>Bacteria</taxon>
        <taxon>Pseudomonadati</taxon>
        <taxon>Pseudomonadota</taxon>
        <taxon>Gammaproteobacteria</taxon>
        <taxon>Pseudomonadales</taxon>
        <taxon>Pseudomonadaceae</taxon>
        <taxon>Pseudomonas</taxon>
    </lineage>
</organism>
<comment type="caution">
    <text evidence="3">The sequence shown here is derived from an EMBL/GenBank/DDBJ whole genome shotgun (WGS) entry which is preliminary data.</text>
</comment>
<sequence length="93" mass="10836">MKIIWTKNAVQDREKIWDYLHTVNPKAALEMDRRFTEAVSRIAQHPEAGPVGVIAGTREIIPHPSYRLVYQLDREVAWIMAIVHTAQMWPFPK</sequence>
<protein>
    <submittedName>
        <fullName evidence="3">Type II toxin-antitoxin system mRNA interferase toxin, RelE/StbE family</fullName>
    </submittedName>
</protein>
<dbReference type="InterPro" id="IPR035093">
    <property type="entry name" value="RelE/ParE_toxin_dom_sf"/>
</dbReference>
<dbReference type="RefSeq" id="WP_096796925.1">
    <property type="nucleotide sequence ID" value="NZ_NXHE01000027.1"/>
</dbReference>
<dbReference type="AlphaFoldDB" id="A0A854WWH1"/>
<evidence type="ECO:0000313" key="4">
    <source>
        <dbReference type="Proteomes" id="UP000218643"/>
    </source>
</evidence>
<dbReference type="PANTHER" id="PTHR33755:SF6">
    <property type="entry name" value="PLASMID STABILIZATION SYSTEM PROTEIN"/>
    <property type="match status" value="1"/>
</dbReference>
<dbReference type="Proteomes" id="UP000218643">
    <property type="component" value="Unassembled WGS sequence"/>
</dbReference>
<evidence type="ECO:0000256" key="1">
    <source>
        <dbReference type="ARBA" id="ARBA00006226"/>
    </source>
</evidence>
<evidence type="ECO:0000256" key="2">
    <source>
        <dbReference type="ARBA" id="ARBA00022649"/>
    </source>
</evidence>
<proteinExistence type="inferred from homology"/>
<comment type="similarity">
    <text evidence="1">Belongs to the RelE toxin family.</text>
</comment>
<dbReference type="Pfam" id="PF05016">
    <property type="entry name" value="ParE_toxin"/>
    <property type="match status" value="1"/>
</dbReference>
<dbReference type="PANTHER" id="PTHR33755">
    <property type="entry name" value="TOXIN PARE1-RELATED"/>
    <property type="match status" value="1"/>
</dbReference>
<name>A0A854WWH1_PSEFL</name>
<reference evidence="3 4" key="1">
    <citation type="submission" date="2017-09" db="EMBL/GenBank/DDBJ databases">
        <authorList>
            <person name="Haney C."/>
            <person name="Melnyk R."/>
        </authorList>
    </citation>
    <scope>NUCLEOTIDE SEQUENCE [LARGE SCALE GENOMIC DNA]</scope>
    <source>
        <strain evidence="3 4">CH229</strain>
    </source>
</reference>
<dbReference type="InterPro" id="IPR007712">
    <property type="entry name" value="RelE/ParE_toxin"/>
</dbReference>
<accession>A0A854WWH1</accession>
<dbReference type="EMBL" id="NXHE01000027">
    <property type="protein sequence ID" value="PCM47918.1"/>
    <property type="molecule type" value="Genomic_DNA"/>
</dbReference>
<dbReference type="Gene3D" id="3.30.2310.20">
    <property type="entry name" value="RelE-like"/>
    <property type="match status" value="1"/>
</dbReference>
<gene>
    <name evidence="3" type="ORF">CP335_19975</name>
</gene>
<keyword evidence="2" id="KW-1277">Toxin-antitoxin system</keyword>
<reference evidence="3 4" key="2">
    <citation type="submission" date="2017-10" db="EMBL/GenBank/DDBJ databases">
        <title>Rhizosphere-associated Pseudomonas modulate jasmonic acid/salicylic acid antagonism to induce systemic resistance to herbivores at the cost of susceptibility to pathogens.</title>
        <authorList>
            <person name="Haney C.H."/>
            <person name="Wiesmann C.L."/>
            <person name="Shapiro L.R."/>
            <person name="O'Sullivan L.R."/>
            <person name="Khorasani S."/>
            <person name="Melnyk R.A."/>
            <person name="Xiao L."/>
            <person name="Bush J."/>
            <person name="Carrillo J."/>
            <person name="Pierce N.E."/>
            <person name="Ausubel F.M."/>
        </authorList>
    </citation>
    <scope>NUCLEOTIDE SEQUENCE [LARGE SCALE GENOMIC DNA]</scope>
    <source>
        <strain evidence="3 4">CH229</strain>
    </source>
</reference>